<reference evidence="2" key="1">
    <citation type="submission" date="2016-11" db="UniProtKB">
        <authorList>
            <consortium name="WormBaseParasite"/>
        </authorList>
    </citation>
    <scope>IDENTIFICATION</scope>
</reference>
<evidence type="ECO:0000313" key="2">
    <source>
        <dbReference type="WBParaSite" id="BXY_0582000.1"/>
    </source>
</evidence>
<accession>A0A1I7RYK3</accession>
<evidence type="ECO:0000313" key="1">
    <source>
        <dbReference type="Proteomes" id="UP000095284"/>
    </source>
</evidence>
<name>A0A1I7RYK3_BURXY</name>
<dbReference type="Proteomes" id="UP000095284">
    <property type="component" value="Unplaced"/>
</dbReference>
<protein>
    <submittedName>
        <fullName evidence="2">DUF1326 domain-containing protein</fullName>
    </submittedName>
</protein>
<dbReference type="WBParaSite" id="BXY_0582000.1">
    <property type="protein sequence ID" value="BXY_0582000.1"/>
    <property type="gene ID" value="BXY_0582000"/>
</dbReference>
<proteinExistence type="predicted"/>
<organism evidence="1 2">
    <name type="scientific">Bursaphelenchus xylophilus</name>
    <name type="common">Pinewood nematode worm</name>
    <name type="synonym">Aphelenchoides xylophilus</name>
    <dbReference type="NCBI Taxonomy" id="6326"/>
    <lineage>
        <taxon>Eukaryota</taxon>
        <taxon>Metazoa</taxon>
        <taxon>Ecdysozoa</taxon>
        <taxon>Nematoda</taxon>
        <taxon>Chromadorea</taxon>
        <taxon>Rhabditida</taxon>
        <taxon>Tylenchina</taxon>
        <taxon>Tylenchomorpha</taxon>
        <taxon>Aphelenchoidea</taxon>
        <taxon>Aphelenchoididae</taxon>
        <taxon>Bursaphelenchus</taxon>
    </lineage>
</organism>
<sequence>MIVLNTPEIVLFDADCPRSYGKCPVYCEVPQFCRSFCNPLCCGTVAACGKVKGYDHNSTMFKLRGKQFWHAPQTDAVGVWAEDEVHVLPVPQPGKDGSVNAKKTAPMLVVAIGPMSQLAGLGHTVNTSGVHE</sequence>
<dbReference type="AlphaFoldDB" id="A0A1I7RYK3"/>